<evidence type="ECO:0000313" key="1">
    <source>
        <dbReference type="EMBL" id="KAF5187076.1"/>
    </source>
</evidence>
<gene>
    <name evidence="1" type="ORF">FRX31_023337</name>
</gene>
<comment type="caution">
    <text evidence="1">The sequence shown here is derived from an EMBL/GenBank/DDBJ whole genome shotgun (WGS) entry which is preliminary data.</text>
</comment>
<feature type="non-terminal residue" evidence="1">
    <location>
        <position position="1"/>
    </location>
</feature>
<evidence type="ECO:0000313" key="2">
    <source>
        <dbReference type="Proteomes" id="UP000554482"/>
    </source>
</evidence>
<keyword evidence="2" id="KW-1185">Reference proteome</keyword>
<organism evidence="1 2">
    <name type="scientific">Thalictrum thalictroides</name>
    <name type="common">Rue-anemone</name>
    <name type="synonym">Anemone thalictroides</name>
    <dbReference type="NCBI Taxonomy" id="46969"/>
    <lineage>
        <taxon>Eukaryota</taxon>
        <taxon>Viridiplantae</taxon>
        <taxon>Streptophyta</taxon>
        <taxon>Embryophyta</taxon>
        <taxon>Tracheophyta</taxon>
        <taxon>Spermatophyta</taxon>
        <taxon>Magnoliopsida</taxon>
        <taxon>Ranunculales</taxon>
        <taxon>Ranunculaceae</taxon>
        <taxon>Thalictroideae</taxon>
        <taxon>Thalictrum</taxon>
    </lineage>
</organism>
<dbReference type="Proteomes" id="UP000554482">
    <property type="component" value="Unassembled WGS sequence"/>
</dbReference>
<accession>A0A7J6VPQ7</accession>
<sequence length="91" mass="10451">MVAGSAELNSLLINLLKFLSIHLYHSEEHRHKHSCQHNGRCDKNNRPNVHNTQTKKAGNCEELFTQRIICAYLFLNLAFVKCLFQRGAPMS</sequence>
<name>A0A7J6VPQ7_THATH</name>
<protein>
    <submittedName>
        <fullName evidence="1">Uncharacterized protein</fullName>
    </submittedName>
</protein>
<dbReference type="AlphaFoldDB" id="A0A7J6VPQ7"/>
<proteinExistence type="predicted"/>
<reference evidence="1 2" key="1">
    <citation type="submission" date="2020-06" db="EMBL/GenBank/DDBJ databases">
        <title>Transcriptomic and genomic resources for Thalictrum thalictroides and T. hernandezii: Facilitating candidate gene discovery in an emerging model plant lineage.</title>
        <authorList>
            <person name="Arias T."/>
            <person name="Riano-Pachon D.M."/>
            <person name="Di Stilio V.S."/>
        </authorList>
    </citation>
    <scope>NUCLEOTIDE SEQUENCE [LARGE SCALE GENOMIC DNA]</scope>
    <source>
        <strain evidence="2">cv. WT478/WT964</strain>
        <tissue evidence="1">Leaves</tissue>
    </source>
</reference>
<dbReference type="EMBL" id="JABWDY010028480">
    <property type="protein sequence ID" value="KAF5187076.1"/>
    <property type="molecule type" value="Genomic_DNA"/>
</dbReference>